<evidence type="ECO:0000256" key="5">
    <source>
        <dbReference type="ARBA" id="ARBA00022833"/>
    </source>
</evidence>
<evidence type="ECO:0000256" key="6">
    <source>
        <dbReference type="ARBA" id="ARBA00023295"/>
    </source>
</evidence>
<evidence type="ECO:0000256" key="1">
    <source>
        <dbReference type="ARBA" id="ARBA00001947"/>
    </source>
</evidence>
<protein>
    <recommendedName>
        <fullName evidence="8">mannosyl-oligosaccharide 1,3-1,6-alpha-mannosidase</fullName>
        <ecNumber evidence="8">3.2.1.114</ecNumber>
    </recommendedName>
    <alternativeName>
        <fullName evidence="9">Mannosyl-oligosaccharide 1,3-1,6-alpha-mannosidase</fullName>
    </alternativeName>
</protein>
<dbReference type="InterPro" id="IPR037094">
    <property type="entry name" value="Glyco_hydro_38_cen_sf"/>
</dbReference>
<dbReference type="Gene3D" id="3.20.110.10">
    <property type="entry name" value="Glycoside hydrolase 38, N terminal domain"/>
    <property type="match status" value="1"/>
</dbReference>
<proteinExistence type="inferred from homology"/>
<dbReference type="InterPro" id="IPR000602">
    <property type="entry name" value="Glyco_hydro_38_N"/>
</dbReference>
<keyword evidence="11" id="KW-0812">Transmembrane</keyword>
<keyword evidence="4 13" id="KW-0378">Hydrolase</keyword>
<organism evidence="13 14">
    <name type="scientific">Mytilus galloprovincialis</name>
    <name type="common">Mediterranean mussel</name>
    <dbReference type="NCBI Taxonomy" id="29158"/>
    <lineage>
        <taxon>Eukaryota</taxon>
        <taxon>Metazoa</taxon>
        <taxon>Spiralia</taxon>
        <taxon>Lophotrochozoa</taxon>
        <taxon>Mollusca</taxon>
        <taxon>Bivalvia</taxon>
        <taxon>Autobranchia</taxon>
        <taxon>Pteriomorphia</taxon>
        <taxon>Mytilida</taxon>
        <taxon>Mytiloidea</taxon>
        <taxon>Mytilidae</taxon>
        <taxon>Mytilinae</taxon>
        <taxon>Mytilus</taxon>
    </lineage>
</organism>
<dbReference type="GO" id="GO:0000139">
    <property type="term" value="C:Golgi membrane"/>
    <property type="evidence" value="ECO:0007669"/>
    <property type="project" value="TreeGrafter"/>
</dbReference>
<evidence type="ECO:0000256" key="4">
    <source>
        <dbReference type="ARBA" id="ARBA00022801"/>
    </source>
</evidence>
<dbReference type="Pfam" id="PF09261">
    <property type="entry name" value="Alpha-mann_mid"/>
    <property type="match status" value="1"/>
</dbReference>
<dbReference type="SUPFAM" id="SSF88688">
    <property type="entry name" value="Families 57/38 glycoside transferase middle domain"/>
    <property type="match status" value="1"/>
</dbReference>
<dbReference type="PANTHER" id="PTHR11607">
    <property type="entry name" value="ALPHA-MANNOSIDASE"/>
    <property type="match status" value="1"/>
</dbReference>
<dbReference type="InterPro" id="IPR028995">
    <property type="entry name" value="Glyco_hydro_57/38_cen_sf"/>
</dbReference>
<feature type="transmembrane region" description="Helical" evidence="11">
    <location>
        <begin position="7"/>
        <end position="28"/>
    </location>
</feature>
<dbReference type="SMART" id="SM00872">
    <property type="entry name" value="Alpha-mann_mid"/>
    <property type="match status" value="1"/>
</dbReference>
<dbReference type="OrthoDB" id="10261055at2759"/>
<name>A0A8B6G0G4_MYTGA</name>
<sequence>MKKSRAIYMLLCFTIINAIVCMVLYHMLDVRPRKQITQAVKWMYKEYISNDHQCFTEPNSGIIEVPVKNMKEKYYRNHLMCSVNEQSEWEADIIIEKEIDKLRISYPKYVYPVSGYLQLITVDKWNIKKLKVIIMPHSHMDPGWKSTLQSYFTTYGKNILNNIISMLSKNKSTKFIWSEMVFLSEWWNQASQNKKDDLKRLLHNKQLEITTGGWVMTDEGTAHYTAMLDQLIEGHQWLQQNLGIQPTAGWSVDPFGHSPTMAYLLKHSGINSMVIQRIHYSIKKHLAEQRSLEFFWRQGWASTDSTDIFCHMIPFLSYAIQHSCGPDPYVCCQYDFFKKQCYHGSQKVDVQSVDDNNIDTLGRQLWEQFQKKAELYRTDVILVPHGDDVRYATSLEWHNQLNNLEKLMTYINSRPDFQTEVKFGTLSDYFNEVAMSKTRFPTLSGDFFTYADRGEDYWSGYYTTRPHYKHIIRRVQDLLRSLEILFTYCLADAIRKTNQTVIDSFTDKIGDLSYIRQQVALFQHHDAITGTSTSKVMKDYGKRLHSGYQKGILLLEKILSYLAKDENEPDVDEKISMTFNWTQPHKFIDQKVINLSRPK</sequence>
<keyword evidence="5" id="KW-0862">Zinc</keyword>
<dbReference type="PANTHER" id="PTHR11607:SF70">
    <property type="entry name" value="ALPHA-MANNOSIDASE"/>
    <property type="match status" value="1"/>
</dbReference>
<dbReference type="InterPro" id="IPR050843">
    <property type="entry name" value="Glycosyl_Hydrlase_38"/>
</dbReference>
<evidence type="ECO:0000259" key="12">
    <source>
        <dbReference type="SMART" id="SM00872"/>
    </source>
</evidence>
<comment type="function">
    <text evidence="7">Catalyzes the first committed step in the biosynthesis of complex N-glycans. It controls conversion of high mannose to complex N-glycans; the final hydrolytic step in the N-glycan maturation pathway.</text>
</comment>
<dbReference type="InterPro" id="IPR015341">
    <property type="entry name" value="Glyco_hydro_38_cen"/>
</dbReference>
<gene>
    <name evidence="13" type="ORF">MGAL_10B008730</name>
</gene>
<evidence type="ECO:0000256" key="11">
    <source>
        <dbReference type="SAM" id="Phobius"/>
    </source>
</evidence>
<keyword evidence="14" id="KW-1185">Reference proteome</keyword>
<evidence type="ECO:0000256" key="7">
    <source>
        <dbReference type="ARBA" id="ARBA00059516"/>
    </source>
</evidence>
<reference evidence="13" key="1">
    <citation type="submission" date="2018-11" db="EMBL/GenBank/DDBJ databases">
        <authorList>
            <person name="Alioto T."/>
            <person name="Alioto T."/>
        </authorList>
    </citation>
    <scope>NUCLEOTIDE SEQUENCE</scope>
</reference>
<keyword evidence="6 13" id="KW-0326">Glycosidase</keyword>
<keyword evidence="11" id="KW-1133">Transmembrane helix</keyword>
<evidence type="ECO:0000256" key="8">
    <source>
        <dbReference type="ARBA" id="ARBA00066412"/>
    </source>
</evidence>
<feature type="domain" description="Glycoside hydrolase family 38 central" evidence="12">
    <location>
        <begin position="456"/>
        <end position="544"/>
    </location>
</feature>
<dbReference type="Gene3D" id="1.20.1270.50">
    <property type="entry name" value="Glycoside hydrolase family 38, central domain"/>
    <property type="match status" value="1"/>
</dbReference>
<evidence type="ECO:0000256" key="9">
    <source>
        <dbReference type="ARBA" id="ARBA00083602"/>
    </source>
</evidence>
<dbReference type="SUPFAM" id="SSF88713">
    <property type="entry name" value="Glycoside hydrolase/deacetylase"/>
    <property type="match status" value="1"/>
</dbReference>
<dbReference type="FunFam" id="1.20.1270.50:FF:000001">
    <property type="entry name" value="Alpha-mannosidase"/>
    <property type="match status" value="1"/>
</dbReference>
<accession>A0A8B6G0G4</accession>
<evidence type="ECO:0000313" key="14">
    <source>
        <dbReference type="Proteomes" id="UP000596742"/>
    </source>
</evidence>
<keyword evidence="11" id="KW-0472">Membrane</keyword>
<dbReference type="Pfam" id="PF01074">
    <property type="entry name" value="Glyco_hydro_38N"/>
    <property type="match status" value="1"/>
</dbReference>
<dbReference type="AlphaFoldDB" id="A0A8B6G0G4"/>
<comment type="caution">
    <text evidence="13">The sequence shown here is derived from an EMBL/GenBank/DDBJ whole genome shotgun (WGS) entry which is preliminary data.</text>
</comment>
<dbReference type="InterPro" id="IPR027291">
    <property type="entry name" value="Glyco_hydro_38_N_sf"/>
</dbReference>
<dbReference type="Proteomes" id="UP000596742">
    <property type="component" value="Unassembled WGS sequence"/>
</dbReference>
<evidence type="ECO:0000256" key="2">
    <source>
        <dbReference type="ARBA" id="ARBA00009792"/>
    </source>
</evidence>
<dbReference type="GO" id="GO:0004572">
    <property type="term" value="F:mannosyl-oligosaccharide 1,3-1,6-alpha-mannosidase activity"/>
    <property type="evidence" value="ECO:0007669"/>
    <property type="project" value="UniProtKB-EC"/>
</dbReference>
<dbReference type="GO" id="GO:0006491">
    <property type="term" value="P:N-glycan processing"/>
    <property type="evidence" value="ECO:0007669"/>
    <property type="project" value="TreeGrafter"/>
</dbReference>
<dbReference type="EMBL" id="UYJE01007681">
    <property type="protein sequence ID" value="VDI57002.1"/>
    <property type="molecule type" value="Genomic_DNA"/>
</dbReference>
<comment type="similarity">
    <text evidence="2">Belongs to the glycosyl hydrolase 38 family.</text>
</comment>
<evidence type="ECO:0000256" key="3">
    <source>
        <dbReference type="ARBA" id="ARBA00022723"/>
    </source>
</evidence>
<dbReference type="GO" id="GO:0006013">
    <property type="term" value="P:mannose metabolic process"/>
    <property type="evidence" value="ECO:0007669"/>
    <property type="project" value="InterPro"/>
</dbReference>
<dbReference type="InterPro" id="IPR011330">
    <property type="entry name" value="Glyco_hydro/deAcase_b/a-brl"/>
</dbReference>
<comment type="cofactor">
    <cofactor evidence="1">
        <name>Zn(2+)</name>
        <dbReference type="ChEBI" id="CHEBI:29105"/>
    </cofactor>
</comment>
<comment type="catalytic activity">
    <reaction evidence="10">
        <text>N(4)-{beta-D-GlcNAc-(1-&gt;2)-alpha-D-Man-(1-&gt;3)-[alpha-D-Man-(1-&gt;3)-[alpha-D-Man-(1-&gt;6)]-alpha-D-Man-(1-&gt;6)]-beta-D-Man-(1-&gt;4)-beta-D-GlcNAc-(1-&gt;4)-beta-D-GlcNAc}-L-asparaginyl-[protein] + 2 H2O = 2 alpha-D-mannopyranose + an N(4)-{beta-D-GlcNAc-(1-&gt;2)-alpha-D-Man-(1-&gt;3)-[alpha-D-Man-(1-&gt;6)]-beta-D-Man-(1-&gt;4)-beta-D-GlcNAc-(1-&gt;4)-beta-D-GlcNAc}-L-asparaginyl-[protein]</text>
        <dbReference type="Rhea" id="RHEA:56052"/>
        <dbReference type="Rhea" id="RHEA-COMP:14368"/>
        <dbReference type="Rhea" id="RHEA-COMP:14369"/>
        <dbReference type="ChEBI" id="CHEBI:15377"/>
        <dbReference type="ChEBI" id="CHEBI:28729"/>
        <dbReference type="ChEBI" id="CHEBI:60615"/>
        <dbReference type="ChEBI" id="CHEBI:60625"/>
        <dbReference type="EC" id="3.2.1.114"/>
    </reaction>
</comment>
<keyword evidence="3" id="KW-0479">Metal-binding</keyword>
<dbReference type="EC" id="3.2.1.114" evidence="8"/>
<evidence type="ECO:0000256" key="10">
    <source>
        <dbReference type="ARBA" id="ARBA00093232"/>
    </source>
</evidence>
<evidence type="ECO:0000313" key="13">
    <source>
        <dbReference type="EMBL" id="VDI57002.1"/>
    </source>
</evidence>
<dbReference type="GO" id="GO:0046872">
    <property type="term" value="F:metal ion binding"/>
    <property type="evidence" value="ECO:0007669"/>
    <property type="project" value="UniProtKB-KW"/>
</dbReference>